<feature type="compositionally biased region" description="Polar residues" evidence="10">
    <location>
        <begin position="672"/>
        <end position="681"/>
    </location>
</feature>
<dbReference type="NCBIfam" id="TIGR01225">
    <property type="entry name" value="hutH"/>
    <property type="match status" value="1"/>
</dbReference>
<comment type="catalytic activity">
    <reaction evidence="7 9">
        <text>L-histidine = trans-urocanate + NH4(+)</text>
        <dbReference type="Rhea" id="RHEA:21232"/>
        <dbReference type="ChEBI" id="CHEBI:17771"/>
        <dbReference type="ChEBI" id="CHEBI:28938"/>
        <dbReference type="ChEBI" id="CHEBI:57595"/>
        <dbReference type="EC" id="4.3.1.3"/>
    </reaction>
</comment>
<protein>
    <recommendedName>
        <fullName evidence="4 9">Histidine ammonia-lyase</fullName>
        <ecNumber evidence="3 9">4.3.1.3</ecNumber>
    </recommendedName>
</protein>
<dbReference type="AlphaFoldDB" id="A0A8X6H7T7"/>
<name>A0A8X6H7T7_TRICU</name>
<comment type="pathway">
    <text evidence="1 9">Amino-acid degradation; L-histidine degradation into L-glutamate; N-formimidoyl-L-glutamate from L-histidine: step 1/3.</text>
</comment>
<sequence>MFPGILDHIRISCSPQVSVRVRGEWFAVPCTRSTATVRFIGDEALRRYHKLKPQGSHVSGREEQIYQIRKTKGGAILDPDDQVNHVLDDNDFVSVVLETDKPNPVTAPAEIHYVPEQVPGKFRLPSDYLTLDGYNLNPDELVKLGKGMYKIKLSIDSQNRINCSRGMLERILKENKVAYGVNTGFGKFATTVISDEKIIELQENLIRSHAAGVGQPLSPEKTRMLMALRINVLAKGFSGISLATLNQYVDAFNASCLPWVPEKGTVGASGDLAPLAHLALGLIGEGKMWSPESGWGEAKYVLESHNLKTISLGAKEGIALLNGTQLITSIGAEALHRAELIAKQADVVAALSLEVLKGTTRAFDGDIQKVRPHKGQSHVAYRLRSLLHSDTHPSEMAESHRFCKRVQDAYTLRCCPQVHGIVHDTIEFVRDIITTEMNSATDNPLVFVEREEIISGGNFHGEYPAKALDYLAIAVHELGSMSERRTERLINPALSGLPAFLVKDGGLNSGFMMAHCTAAALVSENKVLSHPASVDSLPTSAGTEDHVSMGGFAARKALTVVENVERVIAIELLAACQAIEFLRPLKTTQPLEAVYAVVRSAVKPLEKDRFMAPDIDAVTELLKDEKIWNAVQPHIERYKAEQGVETRPSSPTTSSTHSSQNIHCYRKRRHPSTNSNGYSNDTYIINTYESDDELTLRMNDEEFTHKLPKLPSMKLGRPLFVVEE</sequence>
<organism evidence="12 13">
    <name type="scientific">Trichonephila clavata</name>
    <name type="common">Joro spider</name>
    <name type="synonym">Nephila clavata</name>
    <dbReference type="NCBI Taxonomy" id="2740835"/>
    <lineage>
        <taxon>Eukaryota</taxon>
        <taxon>Metazoa</taxon>
        <taxon>Ecdysozoa</taxon>
        <taxon>Arthropoda</taxon>
        <taxon>Chelicerata</taxon>
        <taxon>Arachnida</taxon>
        <taxon>Araneae</taxon>
        <taxon>Araneomorphae</taxon>
        <taxon>Entelegynae</taxon>
        <taxon>Araneoidea</taxon>
        <taxon>Nephilidae</taxon>
        <taxon>Trichonephila</taxon>
    </lineage>
</organism>
<dbReference type="EC" id="4.3.1.3" evidence="3 9"/>
<dbReference type="Proteomes" id="UP000887116">
    <property type="component" value="Unassembled WGS sequence"/>
</dbReference>
<dbReference type="PROSITE" id="PS00488">
    <property type="entry name" value="PAL_HISTIDASE"/>
    <property type="match status" value="1"/>
</dbReference>
<dbReference type="OrthoDB" id="10051290at2759"/>
<feature type="region of interest" description="Disordered" evidence="10">
    <location>
        <begin position="639"/>
        <end position="681"/>
    </location>
</feature>
<feature type="domain" description="Par3/HAL N-terminal" evidence="11">
    <location>
        <begin position="27"/>
        <end position="98"/>
    </location>
</feature>
<dbReference type="Pfam" id="PF00221">
    <property type="entry name" value="Lyase_aromatic"/>
    <property type="match status" value="1"/>
</dbReference>
<dbReference type="Pfam" id="PF12053">
    <property type="entry name" value="Par3_HAL_N_term"/>
    <property type="match status" value="1"/>
</dbReference>
<proteinExistence type="inferred from homology"/>
<dbReference type="FunFam" id="1.10.275.10:FF:000007">
    <property type="entry name" value="Histidine ammonia-lyase"/>
    <property type="match status" value="1"/>
</dbReference>
<reference evidence="12" key="1">
    <citation type="submission" date="2020-07" db="EMBL/GenBank/DDBJ databases">
        <title>Multicomponent nature underlies the extraordinary mechanical properties of spider dragline silk.</title>
        <authorList>
            <person name="Kono N."/>
            <person name="Nakamura H."/>
            <person name="Mori M."/>
            <person name="Yoshida Y."/>
            <person name="Ohtoshi R."/>
            <person name="Malay A.D."/>
            <person name="Moran D.A.P."/>
            <person name="Tomita M."/>
            <person name="Numata K."/>
            <person name="Arakawa K."/>
        </authorList>
    </citation>
    <scope>NUCLEOTIDE SEQUENCE</scope>
</reference>
<evidence type="ECO:0000256" key="6">
    <source>
        <dbReference type="ARBA" id="ARBA00023239"/>
    </source>
</evidence>
<keyword evidence="6 8" id="KW-0456">Lyase</keyword>
<dbReference type="EMBL" id="BMAO01024797">
    <property type="protein sequence ID" value="GFQ97828.1"/>
    <property type="molecule type" value="Genomic_DNA"/>
</dbReference>
<dbReference type="Gene3D" id="1.20.200.10">
    <property type="entry name" value="Fumarase/aspartase (Central domain)"/>
    <property type="match status" value="1"/>
</dbReference>
<comment type="similarity">
    <text evidence="2 8">Belongs to the PAL/histidase family.</text>
</comment>
<dbReference type="FunFam" id="1.20.200.10:FF:000003">
    <property type="entry name" value="Histidine ammonia-lyase"/>
    <property type="match status" value="1"/>
</dbReference>
<dbReference type="InterPro" id="IPR024083">
    <property type="entry name" value="Fumarase/histidase_N"/>
</dbReference>
<evidence type="ECO:0000256" key="10">
    <source>
        <dbReference type="SAM" id="MobiDB-lite"/>
    </source>
</evidence>
<dbReference type="CDD" id="cd00332">
    <property type="entry name" value="PAL-HAL"/>
    <property type="match status" value="1"/>
</dbReference>
<keyword evidence="13" id="KW-1185">Reference proteome</keyword>
<evidence type="ECO:0000256" key="4">
    <source>
        <dbReference type="ARBA" id="ARBA00017271"/>
    </source>
</evidence>
<evidence type="ECO:0000259" key="11">
    <source>
        <dbReference type="Pfam" id="PF12053"/>
    </source>
</evidence>
<dbReference type="PANTHER" id="PTHR10362">
    <property type="entry name" value="HISTIDINE AMMONIA-LYASE"/>
    <property type="match status" value="1"/>
</dbReference>
<dbReference type="Gene3D" id="3.10.20.90">
    <property type="entry name" value="Phosphatidylinositol 3-kinase Catalytic Subunit, Chain A, domain 1"/>
    <property type="match status" value="1"/>
</dbReference>
<evidence type="ECO:0000313" key="13">
    <source>
        <dbReference type="Proteomes" id="UP000887116"/>
    </source>
</evidence>
<evidence type="ECO:0000256" key="9">
    <source>
        <dbReference type="RuleBase" id="RU004479"/>
    </source>
</evidence>
<evidence type="ECO:0000256" key="2">
    <source>
        <dbReference type="ARBA" id="ARBA00007238"/>
    </source>
</evidence>
<accession>A0A8X6H7T7</accession>
<evidence type="ECO:0000256" key="1">
    <source>
        <dbReference type="ARBA" id="ARBA00005113"/>
    </source>
</evidence>
<evidence type="ECO:0000256" key="3">
    <source>
        <dbReference type="ARBA" id="ARBA00012994"/>
    </source>
</evidence>
<keyword evidence="5 9" id="KW-0369">Histidine metabolism</keyword>
<dbReference type="InterPro" id="IPR005921">
    <property type="entry name" value="HutH"/>
</dbReference>
<dbReference type="InterPro" id="IPR001106">
    <property type="entry name" value="Aromatic_Lyase"/>
</dbReference>
<dbReference type="Gene3D" id="1.10.275.10">
    <property type="entry name" value="Fumarase/aspartase (N-terminal domain)"/>
    <property type="match status" value="1"/>
</dbReference>
<dbReference type="GO" id="GO:0005737">
    <property type="term" value="C:cytoplasm"/>
    <property type="evidence" value="ECO:0007669"/>
    <property type="project" value="InterPro"/>
</dbReference>
<dbReference type="InterPro" id="IPR022313">
    <property type="entry name" value="Phe/His_NH3-lyase_AS"/>
</dbReference>
<dbReference type="InterPro" id="IPR008948">
    <property type="entry name" value="L-Aspartase-like"/>
</dbReference>
<dbReference type="GO" id="GO:0004397">
    <property type="term" value="F:histidine ammonia-lyase activity"/>
    <property type="evidence" value="ECO:0007669"/>
    <property type="project" value="UniProtKB-EC"/>
</dbReference>
<feature type="compositionally biased region" description="Low complexity" evidence="10">
    <location>
        <begin position="646"/>
        <end position="659"/>
    </location>
</feature>
<evidence type="ECO:0000256" key="5">
    <source>
        <dbReference type="ARBA" id="ARBA00022808"/>
    </source>
</evidence>
<comment type="caution">
    <text evidence="12">The sequence shown here is derived from an EMBL/GenBank/DDBJ whole genome shotgun (WGS) entry which is preliminary data.</text>
</comment>
<evidence type="ECO:0000256" key="7">
    <source>
        <dbReference type="ARBA" id="ARBA00049269"/>
    </source>
</evidence>
<gene>
    <name evidence="12" type="primary">Hal</name>
    <name evidence="12" type="ORF">TNCT_166491</name>
</gene>
<dbReference type="NCBIfam" id="NF006871">
    <property type="entry name" value="PRK09367.1"/>
    <property type="match status" value="1"/>
</dbReference>
<evidence type="ECO:0000256" key="8">
    <source>
        <dbReference type="RuleBase" id="RU003954"/>
    </source>
</evidence>
<dbReference type="GO" id="GO:0006548">
    <property type="term" value="P:L-histidine catabolic process"/>
    <property type="evidence" value="ECO:0007669"/>
    <property type="project" value="InterPro"/>
</dbReference>
<dbReference type="SUPFAM" id="SSF48557">
    <property type="entry name" value="L-aspartase-like"/>
    <property type="match status" value="1"/>
</dbReference>
<evidence type="ECO:0000313" key="12">
    <source>
        <dbReference type="EMBL" id="GFQ97828.1"/>
    </source>
</evidence>
<dbReference type="InterPro" id="IPR021922">
    <property type="entry name" value="Par3/HAL_N"/>
</dbReference>